<evidence type="ECO:0000313" key="8">
    <source>
        <dbReference type="Proteomes" id="UP000241447"/>
    </source>
</evidence>
<dbReference type="Pfam" id="PF06629">
    <property type="entry name" value="MipA"/>
    <property type="match status" value="1"/>
</dbReference>
<evidence type="ECO:0000256" key="1">
    <source>
        <dbReference type="ARBA" id="ARBA00004442"/>
    </source>
</evidence>
<dbReference type="PANTHER" id="PTHR38776:SF1">
    <property type="entry name" value="MLTA-INTERACTING PROTEIN-RELATED"/>
    <property type="match status" value="1"/>
</dbReference>
<comment type="subcellular location">
    <subcellularLocation>
        <location evidence="1">Cell outer membrane</location>
    </subcellularLocation>
</comment>
<feature type="signal peptide" evidence="6">
    <location>
        <begin position="1"/>
        <end position="23"/>
    </location>
</feature>
<evidence type="ECO:0000256" key="6">
    <source>
        <dbReference type="SAM" id="SignalP"/>
    </source>
</evidence>
<dbReference type="InterPro" id="IPR010583">
    <property type="entry name" value="MipA"/>
</dbReference>
<keyword evidence="3 6" id="KW-0732">Signal</keyword>
<evidence type="ECO:0000256" key="5">
    <source>
        <dbReference type="ARBA" id="ARBA00023237"/>
    </source>
</evidence>
<comment type="similarity">
    <text evidence="2">Belongs to the MipA/OmpV family.</text>
</comment>
<dbReference type="SUPFAM" id="SSF56935">
    <property type="entry name" value="Porins"/>
    <property type="match status" value="1"/>
</dbReference>
<feature type="chain" id="PRO_5015338829" description="Outer membrane protein" evidence="6">
    <location>
        <begin position="24"/>
        <end position="247"/>
    </location>
</feature>
<evidence type="ECO:0000313" key="7">
    <source>
        <dbReference type="EMBL" id="AVW89714.1"/>
    </source>
</evidence>
<dbReference type="EMBL" id="CP028472">
    <property type="protein sequence ID" value="AVW89714.1"/>
    <property type="molecule type" value="Genomic_DNA"/>
</dbReference>
<protein>
    <recommendedName>
        <fullName evidence="9">Outer membrane protein</fullName>
    </recommendedName>
</protein>
<name>A0A2R4LXR3_9RHOB</name>
<dbReference type="Proteomes" id="UP000241447">
    <property type="component" value="Plasmid pCBLh4a"/>
</dbReference>
<proteinExistence type="inferred from homology"/>
<keyword evidence="4" id="KW-0472">Membrane</keyword>
<accession>A0A2R4LXR3</accession>
<dbReference type="KEGG" id="cbak:DA792_00430"/>
<keyword evidence="5" id="KW-0998">Cell outer membrane</keyword>
<dbReference type="AlphaFoldDB" id="A0A2R4LXR3"/>
<sequence>MRPVFGIVLATVASLATTGDAHADGLKYTVGTMIGASQSPFESSSSDTSILPYFSIEGEQFKLDLSGLTYGLTETENFTLSARLAPRWVSADPSDTPGLEQLKRDVALEAGLAAGLTFGQFTAGFEALKDISDTHDGMVVSAAISTGFGVTERLAVGVTAGVTWMDKNLATYSYGVRASEAGGSLAAYQVNASLIPSIGVEARYTLTDHVSLVGGAQIEFLPDNVTGSPIVQRDTVTSAMLGMRYAF</sequence>
<evidence type="ECO:0000256" key="4">
    <source>
        <dbReference type="ARBA" id="ARBA00023136"/>
    </source>
</evidence>
<dbReference type="GO" id="GO:0009279">
    <property type="term" value="C:cell outer membrane"/>
    <property type="evidence" value="ECO:0007669"/>
    <property type="project" value="UniProtKB-SubCell"/>
</dbReference>
<gene>
    <name evidence="7" type="ORF">DA792_00430</name>
</gene>
<dbReference type="PANTHER" id="PTHR38776">
    <property type="entry name" value="MLTA-INTERACTING PROTEIN-RELATED"/>
    <property type="match status" value="1"/>
</dbReference>
<evidence type="ECO:0000256" key="3">
    <source>
        <dbReference type="ARBA" id="ARBA00022729"/>
    </source>
</evidence>
<dbReference type="Gene3D" id="2.40.160.20">
    <property type="match status" value="1"/>
</dbReference>
<reference evidence="7 8" key="1">
    <citation type="submission" date="2018-03" db="EMBL/GenBank/DDBJ databases">
        <title>The Complete Genome of Celeribacter baekdonensis strain LH4, a Thiosulfate-Oxidizing Alphaproteobacterium Isolated from Gulf of Mexico Continental Slope Sediments.</title>
        <authorList>
            <person name="Flood B.E."/>
            <person name="Bailey J.V."/>
            <person name="Leprich D."/>
        </authorList>
    </citation>
    <scope>NUCLEOTIDE SEQUENCE [LARGE SCALE GENOMIC DNA]</scope>
    <source>
        <strain evidence="7 8">LH4</strain>
        <plasmid evidence="8">Plasmid pcblh4a</plasmid>
    </source>
</reference>
<geneLocation type="plasmid" evidence="8">
    <name>pcblh4a</name>
</geneLocation>
<organism evidence="7 8">
    <name type="scientific">Celeribacter baekdonensis</name>
    <dbReference type="NCBI Taxonomy" id="875171"/>
    <lineage>
        <taxon>Bacteria</taxon>
        <taxon>Pseudomonadati</taxon>
        <taxon>Pseudomonadota</taxon>
        <taxon>Alphaproteobacteria</taxon>
        <taxon>Rhodobacterales</taxon>
        <taxon>Roseobacteraceae</taxon>
        <taxon>Celeribacter</taxon>
    </lineage>
</organism>
<evidence type="ECO:0000256" key="2">
    <source>
        <dbReference type="ARBA" id="ARBA00005722"/>
    </source>
</evidence>
<evidence type="ECO:0008006" key="9">
    <source>
        <dbReference type="Google" id="ProtNLM"/>
    </source>
</evidence>
<keyword evidence="7" id="KW-0614">Plasmid</keyword>